<protein>
    <recommendedName>
        <fullName evidence="11">Sulfate transporter family protein</fullName>
    </recommendedName>
</protein>
<evidence type="ECO:0000256" key="6">
    <source>
        <dbReference type="SAM" id="Phobius"/>
    </source>
</evidence>
<evidence type="ECO:0000259" key="8">
    <source>
        <dbReference type="PROSITE" id="PS50801"/>
    </source>
</evidence>
<dbReference type="SUPFAM" id="SSF51206">
    <property type="entry name" value="cAMP-binding domain-like"/>
    <property type="match status" value="1"/>
</dbReference>
<feature type="transmembrane region" description="Helical" evidence="6">
    <location>
        <begin position="251"/>
        <end position="273"/>
    </location>
</feature>
<feature type="region of interest" description="Disordered" evidence="5">
    <location>
        <begin position="112"/>
        <end position="202"/>
    </location>
</feature>
<dbReference type="SMART" id="SM00100">
    <property type="entry name" value="cNMP"/>
    <property type="match status" value="1"/>
</dbReference>
<dbReference type="AlphaFoldDB" id="A0A4S2MHD8"/>
<dbReference type="SUPFAM" id="SSF52091">
    <property type="entry name" value="SpoIIaa-like"/>
    <property type="match status" value="1"/>
</dbReference>
<feature type="region of interest" description="Disordered" evidence="5">
    <location>
        <begin position="1"/>
        <end position="51"/>
    </location>
</feature>
<feature type="transmembrane region" description="Helical" evidence="6">
    <location>
        <begin position="285"/>
        <end position="303"/>
    </location>
</feature>
<evidence type="ECO:0000313" key="10">
    <source>
        <dbReference type="Proteomes" id="UP000298138"/>
    </source>
</evidence>
<keyword evidence="2 6" id="KW-0812">Transmembrane</keyword>
<dbReference type="InterPro" id="IPR014710">
    <property type="entry name" value="RmlC-like_jellyroll"/>
</dbReference>
<dbReference type="CDD" id="cd07042">
    <property type="entry name" value="STAS_SulP_like_sulfate_transporter"/>
    <property type="match status" value="1"/>
</dbReference>
<name>A0A4S2MHD8_9PEZI</name>
<evidence type="ECO:0000256" key="1">
    <source>
        <dbReference type="ARBA" id="ARBA00004141"/>
    </source>
</evidence>
<feature type="domain" description="Cyclic nucleotide-binding" evidence="7">
    <location>
        <begin position="922"/>
        <end position="1022"/>
    </location>
</feature>
<feature type="transmembrane region" description="Helical" evidence="6">
    <location>
        <begin position="346"/>
        <end position="366"/>
    </location>
</feature>
<evidence type="ECO:0000256" key="4">
    <source>
        <dbReference type="ARBA" id="ARBA00023136"/>
    </source>
</evidence>
<dbReference type="Pfam" id="PF01740">
    <property type="entry name" value="STAS"/>
    <property type="match status" value="1"/>
</dbReference>
<dbReference type="Proteomes" id="UP000298138">
    <property type="component" value="Unassembled WGS sequence"/>
</dbReference>
<dbReference type="STRING" id="341454.A0A4S2MHD8"/>
<evidence type="ECO:0000256" key="2">
    <source>
        <dbReference type="ARBA" id="ARBA00022692"/>
    </source>
</evidence>
<accession>A0A4S2MHD8</accession>
<keyword evidence="3 6" id="KW-1133">Transmembrane helix</keyword>
<dbReference type="InterPro" id="IPR036513">
    <property type="entry name" value="STAS_dom_sf"/>
</dbReference>
<feature type="transmembrane region" description="Helical" evidence="6">
    <location>
        <begin position="587"/>
        <end position="620"/>
    </location>
</feature>
<dbReference type="InterPro" id="IPR002645">
    <property type="entry name" value="STAS_dom"/>
</dbReference>
<evidence type="ECO:0000256" key="3">
    <source>
        <dbReference type="ARBA" id="ARBA00022989"/>
    </source>
</evidence>
<dbReference type="InParanoid" id="A0A4S2MHD8"/>
<dbReference type="PROSITE" id="PS50801">
    <property type="entry name" value="STAS"/>
    <property type="match status" value="1"/>
</dbReference>
<feature type="transmembrane region" description="Helical" evidence="6">
    <location>
        <begin position="504"/>
        <end position="523"/>
    </location>
</feature>
<dbReference type="PANTHER" id="PTHR43310:SF4">
    <property type="entry name" value="AFR304WP"/>
    <property type="match status" value="1"/>
</dbReference>
<dbReference type="CDD" id="cd00038">
    <property type="entry name" value="CAP_ED"/>
    <property type="match status" value="1"/>
</dbReference>
<evidence type="ECO:0000256" key="5">
    <source>
        <dbReference type="SAM" id="MobiDB-lite"/>
    </source>
</evidence>
<organism evidence="9 10">
    <name type="scientific">Ascodesmis nigricans</name>
    <dbReference type="NCBI Taxonomy" id="341454"/>
    <lineage>
        <taxon>Eukaryota</taxon>
        <taxon>Fungi</taxon>
        <taxon>Dikarya</taxon>
        <taxon>Ascomycota</taxon>
        <taxon>Pezizomycotina</taxon>
        <taxon>Pezizomycetes</taxon>
        <taxon>Pezizales</taxon>
        <taxon>Ascodesmidaceae</taxon>
        <taxon>Ascodesmis</taxon>
    </lineage>
</organism>
<keyword evidence="4 6" id="KW-0472">Membrane</keyword>
<proteinExistence type="predicted"/>
<keyword evidence="10" id="KW-1185">Reference proteome</keyword>
<feature type="transmembrane region" description="Helical" evidence="6">
    <location>
        <begin position="450"/>
        <end position="469"/>
    </location>
</feature>
<gene>
    <name evidence="9" type="ORF">EX30DRAFT_324874</name>
</gene>
<evidence type="ECO:0000313" key="9">
    <source>
        <dbReference type="EMBL" id="TGZ76281.1"/>
    </source>
</evidence>
<evidence type="ECO:0008006" key="11">
    <source>
        <dbReference type="Google" id="ProtNLM"/>
    </source>
</evidence>
<dbReference type="GO" id="GO:0016020">
    <property type="term" value="C:membrane"/>
    <property type="evidence" value="ECO:0007669"/>
    <property type="project" value="UniProtKB-SubCell"/>
</dbReference>
<dbReference type="Gene3D" id="3.30.750.24">
    <property type="entry name" value="STAS domain"/>
    <property type="match status" value="1"/>
</dbReference>
<feature type="domain" description="STAS" evidence="8">
    <location>
        <begin position="710"/>
        <end position="819"/>
    </location>
</feature>
<feature type="transmembrane region" description="Helical" evidence="6">
    <location>
        <begin position="378"/>
        <end position="396"/>
    </location>
</feature>
<feature type="transmembrane region" description="Helical" evidence="6">
    <location>
        <begin position="640"/>
        <end position="672"/>
    </location>
</feature>
<reference evidence="9 10" key="1">
    <citation type="submission" date="2019-04" db="EMBL/GenBank/DDBJ databases">
        <title>Comparative genomics and transcriptomics to analyze fruiting body development in filamentous ascomycetes.</title>
        <authorList>
            <consortium name="DOE Joint Genome Institute"/>
            <person name="Lutkenhaus R."/>
            <person name="Traeger S."/>
            <person name="Breuer J."/>
            <person name="Kuo A."/>
            <person name="Lipzen A."/>
            <person name="Pangilinan J."/>
            <person name="Dilworth D."/>
            <person name="Sandor L."/>
            <person name="Poggeler S."/>
            <person name="Barry K."/>
            <person name="Grigoriev I.V."/>
            <person name="Nowrousian M."/>
        </authorList>
    </citation>
    <scope>NUCLEOTIDE SEQUENCE [LARGE SCALE GENOMIC DNA]</scope>
    <source>
        <strain evidence="9 10">CBS 389.68</strain>
    </source>
</reference>
<dbReference type="InterPro" id="IPR011547">
    <property type="entry name" value="SLC26A/SulP_dom"/>
</dbReference>
<dbReference type="Gene3D" id="2.60.120.10">
    <property type="entry name" value="Jelly Rolls"/>
    <property type="match status" value="1"/>
</dbReference>
<dbReference type="InterPro" id="IPR052706">
    <property type="entry name" value="Membrane-Transporter-like"/>
</dbReference>
<dbReference type="PROSITE" id="PS50042">
    <property type="entry name" value="CNMP_BINDING_3"/>
    <property type="match status" value="1"/>
</dbReference>
<evidence type="ECO:0000259" key="7">
    <source>
        <dbReference type="PROSITE" id="PS50042"/>
    </source>
</evidence>
<dbReference type="PANTHER" id="PTHR43310">
    <property type="entry name" value="SULFATE TRANSPORTER YBAR-RELATED"/>
    <property type="match status" value="1"/>
</dbReference>
<sequence length="1056" mass="116448">MSDSRHMRRPSHASDTDDEDDQSSTLHRTTSNNPYSISPSSPHRGNPIARSFYHSYRHGGIDNLLPPPSHHPSSVVRDETAELANLALNDTGKRAAVDSSSIYRGDSLPRQRRLSYPVGDFPRTSVSVSPDGGVGRASHLTRMFKQAPPSPSQTKKSQRRRESYSTLNLGEREPLLAGKGQTEEDEQYDSATPSSDTDLEHQTHQSIGKQLLKWPYKRGNAVINHFRGRRLWTMEEVWEKGVLDTATHIPAVFLGVLLNVLDGLSYGMILFPLGHEIFSDFGPDGLSMFYVSCVVSQLVYSLGGSAFKGGIGSEMIEVVPFFHQMAFTIMDIIGPDKPKSVVATTITSYAISSMLTGAVFFLLGAAKLGSLIGFFPRHILVGCIGGVGWFLVATGIEVSAQLPGNLNYNLETLAELFEPGTLILWLIPLLLAVLLIFLQRFIKSPMFMPLYFMAIPAVFYVIVVGFAGVDMSTLRAGNWVFEAPQAGVPFWHFYTLYDFRAVDWGALLQTVPAMFALTFFGILHVPINVPALSVSTGEDNVDVDRELIAHGISNALSGLAGSIQNYLVYSNSILFVRAGGNSRVAGVLLAIGTAGMMVSGPTVIGFIPIMVVGALIFLLGIELMKEALYDTWGKLSALEYLTICAIVITMGAWDFVIGILIGVVLACVSLVVQTSRKSAIRATFTGEVARSTVRRHPIQQRFLGEVGRQIYVIRLSGYMFFGTIASVEKFVRELLSEDSFSRQPIRFLILDLLHVNGMDFSAAEAFTRMKRLLIARGIQMILANIKPGSDVGKAMGGVGILQDEQVAFFDDLNSALESCENDLLRALYSHREVVSASEHRPVRALSYLSMSVEKKSGLFMLTALDVPQASSPDVGLTDHGSPRRNLLHQAATLTLKSDEVVQSSKWQSFKPPLPLILQIFQSMTDKNEDYWYRIVPYFSKQVFYEGTVVFRRGDPANEFYLVEDGVLRVEYDADPAQYTESIVAGTTCGELPFFSNTPRTGSMVAEKDTTAWVMDRDGWTLIQEKFPDVALELLKLAMKLTTERVQAVTKYMIVGT</sequence>
<dbReference type="InterPro" id="IPR000595">
    <property type="entry name" value="cNMP-bd_dom"/>
</dbReference>
<dbReference type="OrthoDB" id="409725at2759"/>
<feature type="compositionally biased region" description="Basic residues" evidence="5">
    <location>
        <begin position="1"/>
        <end position="11"/>
    </location>
</feature>
<dbReference type="Pfam" id="PF00916">
    <property type="entry name" value="Sulfate_transp"/>
    <property type="match status" value="1"/>
</dbReference>
<feature type="compositionally biased region" description="Low complexity" evidence="5">
    <location>
        <begin position="31"/>
        <end position="42"/>
    </location>
</feature>
<dbReference type="Pfam" id="PF00027">
    <property type="entry name" value="cNMP_binding"/>
    <property type="match status" value="1"/>
</dbReference>
<dbReference type="FunCoup" id="A0A4S2MHD8">
    <property type="interactions" value="4"/>
</dbReference>
<comment type="subcellular location">
    <subcellularLocation>
        <location evidence="1">Membrane</location>
        <topology evidence="1">Multi-pass membrane protein</topology>
    </subcellularLocation>
</comment>
<feature type="transmembrane region" description="Helical" evidence="6">
    <location>
        <begin position="416"/>
        <end position="438"/>
    </location>
</feature>
<dbReference type="EMBL" id="ML220187">
    <property type="protein sequence ID" value="TGZ76281.1"/>
    <property type="molecule type" value="Genomic_DNA"/>
</dbReference>
<dbReference type="InterPro" id="IPR018490">
    <property type="entry name" value="cNMP-bd_dom_sf"/>
</dbReference>
<feature type="transmembrane region" description="Helical" evidence="6">
    <location>
        <begin position="315"/>
        <end position="334"/>
    </location>
</feature>